<dbReference type="Proteomes" id="UP001154329">
    <property type="component" value="Chromosome 3"/>
</dbReference>
<name>A0A9P0J9Q8_APHGO</name>
<protein>
    <submittedName>
        <fullName evidence="1">Uncharacterized protein</fullName>
    </submittedName>
</protein>
<sequence>MKFKPTNNHYLLGITAPRELLFRCPSLRAAEYEVTVLNSVSALIAGCAYITYSSSILIQQSYLMWFGSKEEKGQDCYNPNLEYFRYKLFNKRSRLE</sequence>
<dbReference type="AlphaFoldDB" id="A0A9P0J9Q8"/>
<keyword evidence="2" id="KW-1185">Reference proteome</keyword>
<reference evidence="1" key="1">
    <citation type="submission" date="2022-02" db="EMBL/GenBank/DDBJ databases">
        <authorList>
            <person name="King R."/>
        </authorList>
    </citation>
    <scope>NUCLEOTIDE SEQUENCE</scope>
</reference>
<dbReference type="EMBL" id="OU899036">
    <property type="protein sequence ID" value="CAH1733036.1"/>
    <property type="molecule type" value="Genomic_DNA"/>
</dbReference>
<gene>
    <name evidence="1" type="ORF">APHIGO_LOCUS9417</name>
</gene>
<proteinExistence type="predicted"/>
<accession>A0A9P0J9Q8</accession>
<reference evidence="1" key="2">
    <citation type="submission" date="2022-10" db="EMBL/GenBank/DDBJ databases">
        <authorList>
            <consortium name="ENA_rothamsted_submissions"/>
            <consortium name="culmorum"/>
            <person name="King R."/>
        </authorList>
    </citation>
    <scope>NUCLEOTIDE SEQUENCE</scope>
</reference>
<evidence type="ECO:0000313" key="2">
    <source>
        <dbReference type="Proteomes" id="UP001154329"/>
    </source>
</evidence>
<evidence type="ECO:0000313" key="1">
    <source>
        <dbReference type="EMBL" id="CAH1733036.1"/>
    </source>
</evidence>
<organism evidence="1 2">
    <name type="scientific">Aphis gossypii</name>
    <name type="common">Cotton aphid</name>
    <dbReference type="NCBI Taxonomy" id="80765"/>
    <lineage>
        <taxon>Eukaryota</taxon>
        <taxon>Metazoa</taxon>
        <taxon>Ecdysozoa</taxon>
        <taxon>Arthropoda</taxon>
        <taxon>Hexapoda</taxon>
        <taxon>Insecta</taxon>
        <taxon>Pterygota</taxon>
        <taxon>Neoptera</taxon>
        <taxon>Paraneoptera</taxon>
        <taxon>Hemiptera</taxon>
        <taxon>Sternorrhyncha</taxon>
        <taxon>Aphidomorpha</taxon>
        <taxon>Aphidoidea</taxon>
        <taxon>Aphididae</taxon>
        <taxon>Aphidini</taxon>
        <taxon>Aphis</taxon>
        <taxon>Aphis</taxon>
    </lineage>
</organism>